<gene>
    <name evidence="1" type="ORF">GALL_528900</name>
</gene>
<dbReference type="AlphaFoldDB" id="A0A1J5P322"/>
<dbReference type="EMBL" id="MLJW01007235">
    <property type="protein sequence ID" value="OIQ65550.1"/>
    <property type="molecule type" value="Genomic_DNA"/>
</dbReference>
<evidence type="ECO:0000313" key="1">
    <source>
        <dbReference type="EMBL" id="OIQ65550.1"/>
    </source>
</evidence>
<reference evidence="1" key="1">
    <citation type="submission" date="2016-10" db="EMBL/GenBank/DDBJ databases">
        <title>Sequence of Gallionella enrichment culture.</title>
        <authorList>
            <person name="Poehlein A."/>
            <person name="Muehling M."/>
            <person name="Daniel R."/>
        </authorList>
    </citation>
    <scope>NUCLEOTIDE SEQUENCE</scope>
</reference>
<accession>A0A1J5P322</accession>
<sequence>METTETIELKFEGNGVKPSTIKASEVAELIRSFEASLLAVLKKDDPGFNDAIVYVSFEEIKDKCLLLRLKPHFIAIYAAATIISTSINEKSFDDYSITTIEDLRALTKFAKRHDCSGEILQDGKTLASFDKNTEISYSDKGTIWGETTIYGEVKRAGGDNPTTTIKINDDYKITFDVSKEVAIKLASNLYKEIGLIGRAKWNKKTYRILEFKASDVIILETEPITKTFDEISQLFTKEDFDNFDLIL</sequence>
<protein>
    <submittedName>
        <fullName evidence="1">Uncharacterized protein</fullName>
    </submittedName>
</protein>
<comment type="caution">
    <text evidence="1">The sequence shown here is derived from an EMBL/GenBank/DDBJ whole genome shotgun (WGS) entry which is preliminary data.</text>
</comment>
<proteinExistence type="predicted"/>
<organism evidence="1">
    <name type="scientific">mine drainage metagenome</name>
    <dbReference type="NCBI Taxonomy" id="410659"/>
    <lineage>
        <taxon>unclassified sequences</taxon>
        <taxon>metagenomes</taxon>
        <taxon>ecological metagenomes</taxon>
    </lineage>
</organism>
<name>A0A1J5P322_9ZZZZ</name>